<dbReference type="eggNOG" id="COG4690">
    <property type="taxonomic scope" value="Bacteria"/>
</dbReference>
<name>A0A0P8AVC8_9BACT</name>
<reference evidence="1 2" key="1">
    <citation type="submission" date="2015-09" db="EMBL/GenBank/DDBJ databases">
        <title>Identification and resolution of microdiversity through metagenomic sequencing of parallel consortia.</title>
        <authorList>
            <person name="Nelson W.C."/>
            <person name="Romine M.F."/>
            <person name="Lindemann S.R."/>
        </authorList>
    </citation>
    <scope>NUCLEOTIDE SEQUENCE [LARGE SCALE GENOMIC DNA]</scope>
    <source>
        <strain evidence="1">HL-49</strain>
    </source>
</reference>
<dbReference type="EMBL" id="LJXT01000002">
    <property type="protein sequence ID" value="KPQ20096.1"/>
    <property type="molecule type" value="Genomic_DNA"/>
</dbReference>
<dbReference type="STRING" id="1305737.GCA_000526355_00485"/>
<dbReference type="PATRIC" id="fig|1305737.6.peg.575"/>
<dbReference type="GO" id="GO:0006508">
    <property type="term" value="P:proteolysis"/>
    <property type="evidence" value="ECO:0007669"/>
    <property type="project" value="InterPro"/>
</dbReference>
<dbReference type="PANTHER" id="PTHR12994">
    <property type="entry name" value="SECERNIN"/>
    <property type="match status" value="1"/>
</dbReference>
<comment type="caution">
    <text evidence="1">The sequence shown here is derived from an EMBL/GenBank/DDBJ whole genome shotgun (WGS) entry which is preliminary data.</text>
</comment>
<dbReference type="Gene3D" id="3.60.60.10">
    <property type="entry name" value="Penicillin V Acylase, Chain A"/>
    <property type="match status" value="1"/>
</dbReference>
<evidence type="ECO:0000313" key="2">
    <source>
        <dbReference type="Proteomes" id="UP000050421"/>
    </source>
</evidence>
<dbReference type="GO" id="GO:0016805">
    <property type="term" value="F:dipeptidase activity"/>
    <property type="evidence" value="ECO:0007669"/>
    <property type="project" value="InterPro"/>
</dbReference>
<accession>A0A0P8AVC8</accession>
<gene>
    <name evidence="1" type="ORF">HLUCCX10_00580</name>
</gene>
<dbReference type="OrthoDB" id="1109933at2"/>
<dbReference type="Proteomes" id="UP000050421">
    <property type="component" value="Unassembled WGS sequence"/>
</dbReference>
<dbReference type="AlphaFoldDB" id="A0A0P8AVC8"/>
<dbReference type="InterPro" id="IPR005322">
    <property type="entry name" value="Peptidase_C69"/>
</dbReference>
<organism evidence="1 2">
    <name type="scientific">Algoriphagus marincola HL-49</name>
    <dbReference type="NCBI Taxonomy" id="1305737"/>
    <lineage>
        <taxon>Bacteria</taxon>
        <taxon>Pseudomonadati</taxon>
        <taxon>Bacteroidota</taxon>
        <taxon>Cytophagia</taxon>
        <taxon>Cytophagales</taxon>
        <taxon>Cyclobacteriaceae</taxon>
        <taxon>Algoriphagus</taxon>
    </lineage>
</organism>
<sequence>MCDTLLAKGIISELGNLIFAKNSDREPLEAHQLLHIPRKTHSAKTLNCTYLQIPQTSTTWEAWLSKPFQMWGAEMGVNEWGLAIGNEAVFTQVKFDKSKQGLTGMDLLRLALERSKTALAAKDLILELLERHGQNACGGYGNKNFYYHNSFLIADQKDALLLETAGKSWAWKRVKDYASISNCLSLEDDFEEWKITEEDKYLSSIFNSKKGFKSRFSDFLYTYFSKAKDRKSFTEKSLISQKGQIGPKQMMEILKSHHPTGEDFHPKKASAASVCMHATGLTNPSETTGSMVAEIRNNQPHTIWFCPSPHPCQSLYIPFYFGTETNFLKNPSYLEDDSLWWQAKKLHAIVERNWKLLFPRLKMDLNQIQESWLKKDGDLIKSWANPEELNKFSLDCYSFYQTWINERLQEFSK</sequence>
<proteinExistence type="predicted"/>
<dbReference type="GO" id="GO:0070004">
    <property type="term" value="F:cysteine-type exopeptidase activity"/>
    <property type="evidence" value="ECO:0007669"/>
    <property type="project" value="InterPro"/>
</dbReference>
<evidence type="ECO:0000313" key="1">
    <source>
        <dbReference type="EMBL" id="KPQ20096.1"/>
    </source>
</evidence>
<protein>
    <submittedName>
        <fullName evidence="1">Dipeptidase</fullName>
    </submittedName>
</protein>
<dbReference type="PANTHER" id="PTHR12994:SF17">
    <property type="entry name" value="LD30995P"/>
    <property type="match status" value="1"/>
</dbReference>